<evidence type="ECO:0000256" key="2">
    <source>
        <dbReference type="ARBA" id="ARBA00023002"/>
    </source>
</evidence>
<dbReference type="InterPro" id="IPR001199">
    <property type="entry name" value="Cyt_B5-like_heme/steroid-bd"/>
</dbReference>
<dbReference type="AlphaFoldDB" id="A0A3E2H1X9"/>
<dbReference type="PROSITE" id="PS50255">
    <property type="entry name" value="CYTOCHROME_B5_2"/>
    <property type="match status" value="1"/>
</dbReference>
<comment type="cofactor">
    <cofactor evidence="1">
        <name>FMN</name>
        <dbReference type="ChEBI" id="CHEBI:58210"/>
    </cofactor>
</comment>
<dbReference type="PROSITE" id="PS51349">
    <property type="entry name" value="FMN_HYDROXY_ACID_DH_2"/>
    <property type="match status" value="1"/>
</dbReference>
<dbReference type="Gene3D" id="3.40.225.10">
    <property type="entry name" value="Class II aldolase/adducin N-terminal domain"/>
    <property type="match status" value="1"/>
</dbReference>
<dbReference type="InterPro" id="IPR037396">
    <property type="entry name" value="FMN_HAD"/>
</dbReference>
<dbReference type="Gene3D" id="3.10.120.10">
    <property type="entry name" value="Cytochrome b5-like heme/steroid binding domain"/>
    <property type="match status" value="1"/>
</dbReference>
<proteinExistence type="predicted"/>
<feature type="region of interest" description="Disordered" evidence="3">
    <location>
        <begin position="407"/>
        <end position="426"/>
    </location>
</feature>
<dbReference type="FunFam" id="3.40.225.10:FF:000009">
    <property type="entry name" value="Class II aldolase/adducin N-terminal"/>
    <property type="match status" value="1"/>
</dbReference>
<evidence type="ECO:0000313" key="6">
    <source>
        <dbReference type="EMBL" id="RFU27365.1"/>
    </source>
</evidence>
<evidence type="ECO:0000313" key="7">
    <source>
        <dbReference type="Proteomes" id="UP000258309"/>
    </source>
</evidence>
<evidence type="ECO:0008006" key="8">
    <source>
        <dbReference type="Google" id="ProtNLM"/>
    </source>
</evidence>
<dbReference type="EMBL" id="NCSJ02000210">
    <property type="protein sequence ID" value="RFU27365.1"/>
    <property type="molecule type" value="Genomic_DNA"/>
</dbReference>
<evidence type="ECO:0000259" key="5">
    <source>
        <dbReference type="PROSITE" id="PS51349"/>
    </source>
</evidence>
<dbReference type="SUPFAM" id="SSF53639">
    <property type="entry name" value="AraD/HMP-PK domain-like"/>
    <property type="match status" value="1"/>
</dbReference>
<name>A0A3E2H1X9_SCYLI</name>
<evidence type="ECO:0000259" key="4">
    <source>
        <dbReference type="PROSITE" id="PS50255"/>
    </source>
</evidence>
<gene>
    <name evidence="6" type="ORF">B7463_g8967</name>
</gene>
<feature type="domain" description="Cytochrome b5 heme-binding" evidence="4">
    <location>
        <begin position="341"/>
        <end position="407"/>
    </location>
</feature>
<reference evidence="6 7" key="1">
    <citation type="submission" date="2018-05" db="EMBL/GenBank/DDBJ databases">
        <title>Draft genome sequence of Scytalidium lignicola DSM 105466, a ubiquitous saprotrophic fungus.</title>
        <authorList>
            <person name="Buettner E."/>
            <person name="Gebauer A.M."/>
            <person name="Hofrichter M."/>
            <person name="Liers C."/>
            <person name="Kellner H."/>
        </authorList>
    </citation>
    <scope>NUCLEOTIDE SEQUENCE [LARGE SCALE GENOMIC DNA]</scope>
    <source>
        <strain evidence="6 7">DSM 105466</strain>
    </source>
</reference>
<feature type="domain" description="FMN hydroxy acid dehydrogenase" evidence="5">
    <location>
        <begin position="428"/>
        <end position="778"/>
    </location>
</feature>
<dbReference type="GO" id="GO:0016491">
    <property type="term" value="F:oxidoreductase activity"/>
    <property type="evidence" value="ECO:0007669"/>
    <property type="project" value="UniProtKB-KW"/>
</dbReference>
<feature type="non-terminal residue" evidence="6">
    <location>
        <position position="1"/>
    </location>
</feature>
<dbReference type="Pfam" id="PF01070">
    <property type="entry name" value="FMN_dh"/>
    <property type="match status" value="1"/>
</dbReference>
<evidence type="ECO:0000256" key="3">
    <source>
        <dbReference type="SAM" id="MobiDB-lite"/>
    </source>
</evidence>
<dbReference type="InterPro" id="IPR036400">
    <property type="entry name" value="Cyt_B5-like_heme/steroid_sf"/>
</dbReference>
<dbReference type="SUPFAM" id="SSF51395">
    <property type="entry name" value="FMN-linked oxidoreductases"/>
    <property type="match status" value="1"/>
</dbReference>
<feature type="non-terminal residue" evidence="6">
    <location>
        <position position="799"/>
    </location>
</feature>
<dbReference type="InterPro" id="IPR036409">
    <property type="entry name" value="Aldolase_II/adducin_N_sf"/>
</dbReference>
<dbReference type="Pfam" id="PF00596">
    <property type="entry name" value="Aldolase_II"/>
    <property type="match status" value="1"/>
</dbReference>
<keyword evidence="2" id="KW-0560">Oxidoreductase</keyword>
<dbReference type="InterPro" id="IPR000262">
    <property type="entry name" value="FMN-dep_DH"/>
</dbReference>
<protein>
    <recommendedName>
        <fullName evidence="8">Cytochrome b5 heme-binding domain-containing protein</fullName>
    </recommendedName>
</protein>
<dbReference type="SMART" id="SM01117">
    <property type="entry name" value="Cyt-b5"/>
    <property type="match status" value="1"/>
</dbReference>
<dbReference type="SMART" id="SM01007">
    <property type="entry name" value="Aldolase_II"/>
    <property type="match status" value="1"/>
</dbReference>
<dbReference type="NCBIfam" id="NF004855">
    <property type="entry name" value="PRK06208.1"/>
    <property type="match status" value="1"/>
</dbReference>
<dbReference type="InterPro" id="IPR013785">
    <property type="entry name" value="Aldolase_TIM"/>
</dbReference>
<keyword evidence="7" id="KW-1185">Reference proteome</keyword>
<dbReference type="PANTHER" id="PTHR10578">
    <property type="entry name" value="S -2-HYDROXY-ACID OXIDASE-RELATED"/>
    <property type="match status" value="1"/>
</dbReference>
<dbReference type="STRING" id="5539.A0A3E2H1X9"/>
<organism evidence="6 7">
    <name type="scientific">Scytalidium lignicola</name>
    <name type="common">Hyphomycete</name>
    <dbReference type="NCBI Taxonomy" id="5539"/>
    <lineage>
        <taxon>Eukaryota</taxon>
        <taxon>Fungi</taxon>
        <taxon>Dikarya</taxon>
        <taxon>Ascomycota</taxon>
        <taxon>Pezizomycotina</taxon>
        <taxon>Leotiomycetes</taxon>
        <taxon>Leotiomycetes incertae sedis</taxon>
        <taxon>Scytalidium</taxon>
    </lineage>
</organism>
<sequence length="799" mass="87241">MAPTATSEEPKAIVPVPTKAVHQQDHVQIKAKTPLQAISHGICLTGVPSFPDFASKRQWQLEHMAAAFRHWSGEGYVEGMSGHISVRDPEYHDAFWTNPLGLHFGLLRASDMILLNFKGEAIGGNRSRPANSAGFLIHGAVHKARPDVHAICHTHSVYGKAWSVFGKPLEMLTQDACKFYGSAQSVYNNHGGVVLGEEEGIKIAQALGKGKGCILRNHGLLTVGETVDEAAWLFTSMEKSCRVQLVAEGAAREGVEKVLIKDEEAKFNYDAESDPEFAVHHSLAKKLSISTAADGLLPVPDTEALHLGGELANNLKNPDRSLRSHSQLPIHPVHVSTAALHCSEGNAWIVVNGVVWDVTGFAAKHPGGVEVIQEHFGKDGTEAYNSIHGPGLISKFLGPEKRIGELEPNSSGILQRKTENQKPKSSLPDLGSIITLSQFEAVAEQLMIDRTWGYVAGATEDSISHRANYDWYQRILFRPRILKKVKTVDMSVSVLGQRYDLPFFIAPTSSVKLSHPDGELAQARASVACGVPAMVPTMGSYSVQEIVSVLPPGYPFFLQLYMYSDRSDARKFLQAAHKLKPRGILFTVDLPVLSKREVIKRQQLGSGSQSEREIAPPPTNTSLDENIGWEDIAWIRECCPDVPIFLKGIQCAADARRAYEHGCAGIYLSNHGGRALDTAVPAILTLLEMHASCPELLGKMEIFIDGGIRRGRDILKAMCLGASAVLAGRPFLYALSYGEDGVKKAFKILSDELRMAMQLVGITSLDQAHPGLLNTADIDRFVYAGDAHPWARKVERSKL</sequence>
<comment type="caution">
    <text evidence="6">The sequence shown here is derived from an EMBL/GenBank/DDBJ whole genome shotgun (WGS) entry which is preliminary data.</text>
</comment>
<dbReference type="PANTHER" id="PTHR10578:SF104">
    <property type="entry name" value="CYTOCHROME B2, MITOCHONDRIAL-RELATED"/>
    <property type="match status" value="1"/>
</dbReference>
<dbReference type="OrthoDB" id="1925334at2759"/>
<dbReference type="Gene3D" id="3.20.20.70">
    <property type="entry name" value="Aldolase class I"/>
    <property type="match status" value="1"/>
</dbReference>
<accession>A0A3E2H1X9</accession>
<dbReference type="Pfam" id="PF00173">
    <property type="entry name" value="Cyt-b5"/>
    <property type="match status" value="1"/>
</dbReference>
<evidence type="ECO:0000256" key="1">
    <source>
        <dbReference type="ARBA" id="ARBA00001917"/>
    </source>
</evidence>
<dbReference type="Proteomes" id="UP000258309">
    <property type="component" value="Unassembled WGS sequence"/>
</dbReference>
<dbReference type="InterPro" id="IPR001303">
    <property type="entry name" value="Aldolase_II/adducin_N"/>
</dbReference>
<dbReference type="SUPFAM" id="SSF55856">
    <property type="entry name" value="Cytochrome b5-like heme/steroid binding domain"/>
    <property type="match status" value="1"/>
</dbReference>